<dbReference type="EMBL" id="VTPC01001046">
    <property type="protein sequence ID" value="KAF2903359.1"/>
    <property type="molecule type" value="Genomic_DNA"/>
</dbReference>
<dbReference type="Proteomes" id="UP000801492">
    <property type="component" value="Unassembled WGS sequence"/>
</dbReference>
<gene>
    <name evidence="1" type="ORF">ILUMI_02826</name>
</gene>
<proteinExistence type="predicted"/>
<evidence type="ECO:0000313" key="2">
    <source>
        <dbReference type="Proteomes" id="UP000801492"/>
    </source>
</evidence>
<reference evidence="1" key="1">
    <citation type="submission" date="2019-08" db="EMBL/GenBank/DDBJ databases">
        <title>The genome of the North American firefly Photinus pyralis.</title>
        <authorList>
            <consortium name="Photinus pyralis genome working group"/>
            <person name="Fallon T.R."/>
            <person name="Sander Lower S.E."/>
            <person name="Weng J.-K."/>
        </authorList>
    </citation>
    <scope>NUCLEOTIDE SEQUENCE</scope>
    <source>
        <strain evidence="1">TRF0915ILg1</strain>
        <tissue evidence="1">Whole body</tissue>
    </source>
</reference>
<organism evidence="1 2">
    <name type="scientific">Ignelater luminosus</name>
    <name type="common">Cucubano</name>
    <name type="synonym">Pyrophorus luminosus</name>
    <dbReference type="NCBI Taxonomy" id="2038154"/>
    <lineage>
        <taxon>Eukaryota</taxon>
        <taxon>Metazoa</taxon>
        <taxon>Ecdysozoa</taxon>
        <taxon>Arthropoda</taxon>
        <taxon>Hexapoda</taxon>
        <taxon>Insecta</taxon>
        <taxon>Pterygota</taxon>
        <taxon>Neoptera</taxon>
        <taxon>Endopterygota</taxon>
        <taxon>Coleoptera</taxon>
        <taxon>Polyphaga</taxon>
        <taxon>Elateriformia</taxon>
        <taxon>Elateroidea</taxon>
        <taxon>Elateridae</taxon>
        <taxon>Agrypninae</taxon>
        <taxon>Pyrophorini</taxon>
        <taxon>Ignelater</taxon>
    </lineage>
</organism>
<protein>
    <submittedName>
        <fullName evidence="1">Uncharacterized protein</fullName>
    </submittedName>
</protein>
<dbReference type="AlphaFoldDB" id="A0A8K0GKH9"/>
<accession>A0A8K0GKH9</accession>
<sequence length="170" mass="19969">MTSALIEKLKRSRKAARAEFTRALTTFNKEIRQEEPIIEEVQVTFQILGARSFELDTLNTKICEVMVELTAEKDHERIMEDEYEVAAEYTSKYLRAKIEVTKLNRASQPEQTPQIYRQITAGDNANFKRRFKLPKIELKKFSGDLKDWLQFWSQLFTKIKASLQKISFNI</sequence>
<comment type="caution">
    <text evidence="1">The sequence shown here is derived from an EMBL/GenBank/DDBJ whole genome shotgun (WGS) entry which is preliminary data.</text>
</comment>
<keyword evidence="2" id="KW-1185">Reference proteome</keyword>
<dbReference type="OrthoDB" id="10061868at2759"/>
<evidence type="ECO:0000313" key="1">
    <source>
        <dbReference type="EMBL" id="KAF2903359.1"/>
    </source>
</evidence>
<name>A0A8K0GKH9_IGNLU</name>